<proteinExistence type="predicted"/>
<gene>
    <name evidence="2" type="ORF">FHS16_004121</name>
</gene>
<keyword evidence="1" id="KW-0472">Membrane</keyword>
<sequence length="83" mass="9241">MKKVQNDWLHVLGIILSLVGLAAVLQPLIRAIFGKPLSYLFLGLLPEGWPSFAAWAVILAIGLVLVSITERITTHKPEYMLFK</sequence>
<keyword evidence="1" id="KW-1133">Transmembrane helix</keyword>
<name>A0A7W5GBP5_9BACL</name>
<feature type="transmembrane region" description="Helical" evidence="1">
    <location>
        <begin position="49"/>
        <end position="68"/>
    </location>
</feature>
<comment type="caution">
    <text evidence="2">The sequence shown here is derived from an EMBL/GenBank/DDBJ whole genome shotgun (WGS) entry which is preliminary data.</text>
</comment>
<feature type="transmembrane region" description="Helical" evidence="1">
    <location>
        <begin position="7"/>
        <end position="29"/>
    </location>
</feature>
<dbReference type="Proteomes" id="UP000518605">
    <property type="component" value="Unassembled WGS sequence"/>
</dbReference>
<evidence type="ECO:0000313" key="3">
    <source>
        <dbReference type="Proteomes" id="UP000518605"/>
    </source>
</evidence>
<keyword evidence="3" id="KW-1185">Reference proteome</keyword>
<accession>A0A7W5GBP5</accession>
<dbReference type="EMBL" id="JACHXW010000013">
    <property type="protein sequence ID" value="MBB3154045.1"/>
    <property type="molecule type" value="Genomic_DNA"/>
</dbReference>
<keyword evidence="1" id="KW-0812">Transmembrane</keyword>
<evidence type="ECO:0000313" key="2">
    <source>
        <dbReference type="EMBL" id="MBB3154045.1"/>
    </source>
</evidence>
<dbReference type="RefSeq" id="WP_183566751.1">
    <property type="nucleotide sequence ID" value="NZ_CBCSLB010000013.1"/>
</dbReference>
<dbReference type="AlphaFoldDB" id="A0A7W5GBP5"/>
<organism evidence="2 3">
    <name type="scientific">Paenibacillus endophyticus</name>
    <dbReference type="NCBI Taxonomy" id="1294268"/>
    <lineage>
        <taxon>Bacteria</taxon>
        <taxon>Bacillati</taxon>
        <taxon>Bacillota</taxon>
        <taxon>Bacilli</taxon>
        <taxon>Bacillales</taxon>
        <taxon>Paenibacillaceae</taxon>
        <taxon>Paenibacillus</taxon>
    </lineage>
</organism>
<reference evidence="2 3" key="1">
    <citation type="submission" date="2020-08" db="EMBL/GenBank/DDBJ databases">
        <title>Genomic Encyclopedia of Type Strains, Phase III (KMG-III): the genomes of soil and plant-associated and newly described type strains.</title>
        <authorList>
            <person name="Whitman W."/>
        </authorList>
    </citation>
    <scope>NUCLEOTIDE SEQUENCE [LARGE SCALE GENOMIC DNA]</scope>
    <source>
        <strain evidence="2 3">CECT 8234</strain>
    </source>
</reference>
<evidence type="ECO:0000256" key="1">
    <source>
        <dbReference type="SAM" id="Phobius"/>
    </source>
</evidence>
<protein>
    <submittedName>
        <fullName evidence="2">Uncharacterized protein</fullName>
    </submittedName>
</protein>